<keyword evidence="3" id="KW-0238">DNA-binding</keyword>
<dbReference type="PANTHER" id="PTHR43479:SF11">
    <property type="entry name" value="ACREF_ENVCD OPERON REPRESSOR-RELATED"/>
    <property type="match status" value="1"/>
</dbReference>
<proteinExistence type="predicted"/>
<dbReference type="GO" id="GO:0003677">
    <property type="term" value="F:DNA binding"/>
    <property type="evidence" value="ECO:0007669"/>
    <property type="project" value="UniProtKB-UniRule"/>
</dbReference>
<keyword evidence="1" id="KW-0678">Repressor</keyword>
<dbReference type="PRINTS" id="PR00455">
    <property type="entry name" value="HTHTETR"/>
</dbReference>
<dbReference type="Pfam" id="PF00440">
    <property type="entry name" value="TetR_N"/>
    <property type="match status" value="1"/>
</dbReference>
<dbReference type="InterPro" id="IPR023772">
    <property type="entry name" value="DNA-bd_HTH_TetR-type_CS"/>
</dbReference>
<dbReference type="Gene3D" id="1.10.357.10">
    <property type="entry name" value="Tetracycline Repressor, domain 2"/>
    <property type="match status" value="1"/>
</dbReference>
<dbReference type="InterPro" id="IPR009057">
    <property type="entry name" value="Homeodomain-like_sf"/>
</dbReference>
<dbReference type="PANTHER" id="PTHR43479">
    <property type="entry name" value="ACREF/ENVCD OPERON REPRESSOR-RELATED"/>
    <property type="match status" value="1"/>
</dbReference>
<evidence type="ECO:0000256" key="1">
    <source>
        <dbReference type="ARBA" id="ARBA00022491"/>
    </source>
</evidence>
<dbReference type="PROSITE" id="PS01081">
    <property type="entry name" value="HTH_TETR_1"/>
    <property type="match status" value="1"/>
</dbReference>
<accession>A0A0S4V211</accession>
<dbReference type="SUPFAM" id="SSF46689">
    <property type="entry name" value="Homeodomain-like"/>
    <property type="match status" value="1"/>
</dbReference>
<reference evidence="5" key="1">
    <citation type="submission" date="2015-10" db="EMBL/GenBank/DDBJ databases">
        <authorList>
            <person name="Gilbert D.G."/>
        </authorList>
    </citation>
    <scope>NUCLEOTIDE SEQUENCE</scope>
    <source>
        <strain evidence="5">Phyl III-seqv23</strain>
    </source>
</reference>
<keyword evidence="4" id="KW-0804">Transcription</keyword>
<dbReference type="AlphaFoldDB" id="A0A0S4V211"/>
<dbReference type="EMBL" id="LN899824">
    <property type="protein sequence ID" value="CUV28380.1"/>
    <property type="molecule type" value="Genomic_DNA"/>
</dbReference>
<keyword evidence="2" id="KW-0805">Transcription regulation</keyword>
<evidence type="ECO:0000313" key="5">
    <source>
        <dbReference type="EMBL" id="CUV28380.1"/>
    </source>
</evidence>
<dbReference type="PROSITE" id="PS50977">
    <property type="entry name" value="HTH_TETR_2"/>
    <property type="match status" value="1"/>
</dbReference>
<gene>
    <name evidence="5" type="ORF">RUN1985_v1_210006</name>
</gene>
<dbReference type="InterPro" id="IPR001647">
    <property type="entry name" value="HTH_TetR"/>
</dbReference>
<dbReference type="InterPro" id="IPR050624">
    <property type="entry name" value="HTH-type_Tx_Regulator"/>
</dbReference>
<organism evidence="5">
    <name type="scientific">Ralstonia solanacearum</name>
    <name type="common">Pseudomonas solanacearum</name>
    <dbReference type="NCBI Taxonomy" id="305"/>
    <lineage>
        <taxon>Bacteria</taxon>
        <taxon>Pseudomonadati</taxon>
        <taxon>Pseudomonadota</taxon>
        <taxon>Betaproteobacteria</taxon>
        <taxon>Burkholderiales</taxon>
        <taxon>Burkholderiaceae</taxon>
        <taxon>Ralstonia</taxon>
        <taxon>Ralstonia solanacearum species complex</taxon>
    </lineage>
</organism>
<name>A0A0S4V211_RALSL</name>
<evidence type="ECO:0000256" key="2">
    <source>
        <dbReference type="ARBA" id="ARBA00023015"/>
    </source>
</evidence>
<evidence type="ECO:0000256" key="3">
    <source>
        <dbReference type="ARBA" id="ARBA00023125"/>
    </source>
</evidence>
<evidence type="ECO:0000256" key="4">
    <source>
        <dbReference type="ARBA" id="ARBA00023163"/>
    </source>
</evidence>
<sequence>MLQAVQWGCYDAGMPNMNSQSEDRAQDGLRERKRRDTLQRIAQTGLDLFIAKGYEATTLDDVAAAAGISRRTFFHYFTSKDEILLAWQVGLVDALYDAVLQAATDQSPLEALCGALQKLASHFDAEKAIDIARVLRSSEQLRAANHAKFMNLENAAFEALCRLWPQRGRRGLLRMVAMAGLGAFRVAIDEWVDEGGKESLTKRIEKTFENLRSAVQ</sequence>
<protein>
    <submittedName>
        <fullName evidence="5">Putative transcription regulator protein</fullName>
    </submittedName>
</protein>